<reference evidence="1 2" key="1">
    <citation type="submission" date="2010-03" db="EMBL/GenBank/DDBJ databases">
        <title>The genome sequence of Ruminococcus obeum A2-162.</title>
        <authorList>
            <consortium name="metaHIT consortium -- http://www.metahit.eu/"/>
            <person name="Pajon A."/>
            <person name="Turner K."/>
            <person name="Parkhill J."/>
            <person name="Duncan S."/>
            <person name="Flint H."/>
        </authorList>
    </citation>
    <scope>NUCLEOTIDE SEQUENCE [LARGE SCALE GENOMIC DNA]</scope>
    <source>
        <strain evidence="1 2">A2-162</strain>
    </source>
</reference>
<reference evidence="1 2" key="2">
    <citation type="submission" date="2010-03" db="EMBL/GenBank/DDBJ databases">
        <authorList>
            <person name="Pajon A."/>
        </authorList>
    </citation>
    <scope>NUCLEOTIDE SEQUENCE [LARGE SCALE GENOMIC DNA]</scope>
    <source>
        <strain evidence="1 2">A2-162</strain>
    </source>
</reference>
<dbReference type="HOGENOM" id="CLU_2407405_0_0_9"/>
<protein>
    <submittedName>
        <fullName evidence="1">Uncharacterized protein</fullName>
    </submittedName>
</protein>
<gene>
    <name evidence="1" type="ORF">CK5_12430</name>
</gene>
<dbReference type="KEGG" id="rob:CK5_12430"/>
<name>D4LYJ5_9FIRM</name>
<sequence length="92" mass="10746">MMGSNSRFLSSDIVTEFRGYNVDVGVVQICNIPDSFKKIVIVNGTRKKVIFLQCTSSTDDREKQNIIHHLRAFQMGKNIWKKYQKLHHSQQY</sequence>
<dbReference type="AlphaFoldDB" id="D4LYJ5"/>
<dbReference type="Proteomes" id="UP000008955">
    <property type="component" value="Chromosome"/>
</dbReference>
<keyword evidence="2" id="KW-1185">Reference proteome</keyword>
<proteinExistence type="predicted"/>
<evidence type="ECO:0000313" key="2">
    <source>
        <dbReference type="Proteomes" id="UP000008955"/>
    </source>
</evidence>
<organism evidence="1 2">
    <name type="scientific">Blautia obeum A2-162</name>
    <dbReference type="NCBI Taxonomy" id="657314"/>
    <lineage>
        <taxon>Bacteria</taxon>
        <taxon>Bacillati</taxon>
        <taxon>Bacillota</taxon>
        <taxon>Clostridia</taxon>
        <taxon>Lachnospirales</taxon>
        <taxon>Lachnospiraceae</taxon>
        <taxon>Blautia</taxon>
    </lineage>
</organism>
<dbReference type="EMBL" id="FP929054">
    <property type="protein sequence ID" value="CBL22698.1"/>
    <property type="molecule type" value="Genomic_DNA"/>
</dbReference>
<accession>D4LYJ5</accession>
<evidence type="ECO:0000313" key="1">
    <source>
        <dbReference type="EMBL" id="CBL22698.1"/>
    </source>
</evidence>